<name>A0A174QZ62_9FIRM</name>
<evidence type="ECO:0000313" key="4">
    <source>
        <dbReference type="Proteomes" id="UP000095712"/>
    </source>
</evidence>
<organism evidence="2 4">
    <name type="scientific">Blautia wexlerae</name>
    <dbReference type="NCBI Taxonomy" id="418240"/>
    <lineage>
        <taxon>Bacteria</taxon>
        <taxon>Bacillati</taxon>
        <taxon>Bacillota</taxon>
        <taxon>Clostridia</taxon>
        <taxon>Lachnospirales</taxon>
        <taxon>Lachnospiraceae</taxon>
        <taxon>Blautia</taxon>
    </lineage>
</organism>
<evidence type="ECO:0000313" key="3">
    <source>
        <dbReference type="EMBL" id="MZL35363.1"/>
    </source>
</evidence>
<proteinExistence type="predicted"/>
<reference evidence="2 4" key="1">
    <citation type="submission" date="2015-09" db="EMBL/GenBank/DDBJ databases">
        <authorList>
            <consortium name="Pathogen Informatics"/>
        </authorList>
    </citation>
    <scope>NUCLEOTIDE SEQUENCE [LARGE SCALE GENOMIC DNA]</scope>
    <source>
        <strain evidence="2 4">2789STDY5834911</strain>
    </source>
</reference>
<gene>
    <name evidence="2" type="ORF">ERS852523_02720</name>
    <name evidence="3" type="ORF">GT728_19835</name>
</gene>
<feature type="coiled-coil region" evidence="1">
    <location>
        <begin position="3"/>
        <end position="51"/>
    </location>
</feature>
<sequence>MARGRKKELNLTLEEQLEKLQIEIDEHTETLKVLKSKKKEILKKIEDKEKEDVYRAFLDSGKTLEDLKILLTESQPLSGEPEASED</sequence>
<keyword evidence="3" id="KW-0966">Cell projection</keyword>
<keyword evidence="3" id="KW-0969">Cilium</keyword>
<reference evidence="3 5" key="2">
    <citation type="journal article" date="2019" name="Nat. Med.">
        <title>A library of human gut bacterial isolates paired with longitudinal multiomics data enables mechanistic microbiome research.</title>
        <authorList>
            <person name="Poyet M."/>
            <person name="Groussin M."/>
            <person name="Gibbons S.M."/>
            <person name="Avila-Pacheco J."/>
            <person name="Jiang X."/>
            <person name="Kearney S.M."/>
            <person name="Perrotta A.R."/>
            <person name="Berdy B."/>
            <person name="Zhao S."/>
            <person name="Lieberman T.D."/>
            <person name="Swanson P.K."/>
            <person name="Smith M."/>
            <person name="Roesemann S."/>
            <person name="Alexander J.E."/>
            <person name="Rich S.A."/>
            <person name="Livny J."/>
            <person name="Vlamakis H."/>
            <person name="Clish C."/>
            <person name="Bullock K."/>
            <person name="Deik A."/>
            <person name="Scott J."/>
            <person name="Pierce K.A."/>
            <person name="Xavier R.J."/>
            <person name="Alm E.J."/>
        </authorList>
    </citation>
    <scope>NUCLEOTIDE SEQUENCE [LARGE SCALE GENOMIC DNA]</scope>
    <source>
        <strain evidence="3 5">BIOML-A1</strain>
    </source>
</reference>
<dbReference type="EMBL" id="WWVQ01000091">
    <property type="protein sequence ID" value="MZL35363.1"/>
    <property type="molecule type" value="Genomic_DNA"/>
</dbReference>
<dbReference type="EMBL" id="CZAW01000031">
    <property type="protein sequence ID" value="CUP76180.1"/>
    <property type="molecule type" value="Genomic_DNA"/>
</dbReference>
<dbReference type="Proteomes" id="UP000095712">
    <property type="component" value="Unassembled WGS sequence"/>
</dbReference>
<evidence type="ECO:0000256" key="1">
    <source>
        <dbReference type="SAM" id="Coils"/>
    </source>
</evidence>
<evidence type="ECO:0000313" key="5">
    <source>
        <dbReference type="Proteomes" id="UP000477285"/>
    </source>
</evidence>
<protein>
    <submittedName>
        <fullName evidence="3">Flagellar export protein FliJ</fullName>
    </submittedName>
</protein>
<keyword evidence="1" id="KW-0175">Coiled coil</keyword>
<accession>A0A174QZ62</accession>
<dbReference type="AlphaFoldDB" id="A0A174QZ62"/>
<dbReference type="RefSeq" id="WP_055152292.1">
    <property type="nucleotide sequence ID" value="NZ_CZAW01000031.1"/>
</dbReference>
<dbReference type="Proteomes" id="UP000477285">
    <property type="component" value="Unassembled WGS sequence"/>
</dbReference>
<evidence type="ECO:0000313" key="2">
    <source>
        <dbReference type="EMBL" id="CUP76180.1"/>
    </source>
</evidence>
<keyword evidence="3" id="KW-0282">Flagellum</keyword>